<evidence type="ECO:0000256" key="1">
    <source>
        <dbReference type="SAM" id="MobiDB-lite"/>
    </source>
</evidence>
<feature type="compositionally biased region" description="Basic and acidic residues" evidence="1">
    <location>
        <begin position="446"/>
        <end position="462"/>
    </location>
</feature>
<feature type="compositionally biased region" description="Basic and acidic residues" evidence="1">
    <location>
        <begin position="418"/>
        <end position="427"/>
    </location>
</feature>
<feature type="region of interest" description="Disordered" evidence="1">
    <location>
        <begin position="903"/>
        <end position="941"/>
    </location>
</feature>
<keyword evidence="4" id="KW-1185">Reference proteome</keyword>
<protein>
    <submittedName>
        <fullName evidence="3">Uncharacterized protein</fullName>
    </submittedName>
</protein>
<feature type="transmembrane region" description="Helical" evidence="2">
    <location>
        <begin position="33"/>
        <end position="54"/>
    </location>
</feature>
<feature type="transmembrane region" description="Helical" evidence="2">
    <location>
        <begin position="66"/>
        <end position="84"/>
    </location>
</feature>
<keyword evidence="2" id="KW-0472">Membrane</keyword>
<proteinExistence type="predicted"/>
<feature type="transmembrane region" description="Helical" evidence="2">
    <location>
        <begin position="96"/>
        <end position="124"/>
    </location>
</feature>
<feature type="transmembrane region" description="Helical" evidence="2">
    <location>
        <begin position="136"/>
        <end position="154"/>
    </location>
</feature>
<feature type="region of interest" description="Disordered" evidence="1">
    <location>
        <begin position="683"/>
        <end position="711"/>
    </location>
</feature>
<sequence length="1061" mass="119049">MEYENIFSGPGHYDDQSGTVAGRHLVVHTAKGAASVSLFASVCVVLSYFFILWYQSSMANRISLRLIVFACLVNSIYNVMQLTVTSILDTSSSCRPAIYVVIATDIMCCMCLAMIGVNLVMILIVRINHPAKMEKYYYACIIVVTLLGILIPLAPNTSGSAPSGRMCCGLIIAKFARRQDLFGGTLDMASKGERFGNTEGITNYRRHVRPGQKTTVIFRKVILRCICYPLIPLICKGCGVGIEAAGIAVVYIPIGLLTADALLANLIENAGELGFFISCIYFTDPPVLAVIRELFGRAKRRYVDEYCSAQPLRKQQRPPQSSALFAQKHNDSLEQLSSWTPRRFFSADDVSTISKHSSRSDMSLHALALSPESSIYGNGSDLLSGVNTRILEKKAKALETVQGRTSVSVGIIANNTAKDKRKEKEDIDSPTEIVRSASTGRRYTHPHIDISDPHGRISERVSRIINSPKLMSSNTSTLSDSNDISGTGGKEEQEEEKREEEEEEKYYYYSFIRRIYQTCFPCLIAKDKKDEVLYTMPMHLVSGDQGIKRAAMESMSMNEMWALDAVQQHSTVRRGASVNSRRSHRAFNTVLGNTMSRELEKKGQSVQMVEPYPYPRLAMFIHWVLVNIFRVKPTVQQDSERSIELVDVTARNAPGHLEPIMRRPSQDIEHGYLHNQHHQLQVAQNVAEASRDGDRRANGNGVEDNDDDSNNFFKRSSIRAVSFSESNTDKPDINRSTPILRTFSNTSSQYEERFQHPNVDHENDDPKGKRPIMRRLRTREREPPFSSILPGKDNSSRKSVKSADGIQTSAEKFVVTVTDTGGDPTHQEVYPIHLEDKPTKENNNQQQHRPRIFRRVSDMSPQQWTKDKSLLQHVWGRGSSPSKSIKIAKQFAGRVGDTSIVKSMNNRYGSSSSPTSENNSENLSPPQSLQFPSSSPESSHSELYAQALDARPRHLAKKPIGKQSLNTVKLSATQFDPSTAETLMLDDFGMDHFVQPNSRPQPTEKERCVIDRAVESIYGFSSGATRVIYVHSWNQEGMNRVVVREEPWDYDIMILRALQQF</sequence>
<keyword evidence="2" id="KW-1133">Transmembrane helix</keyword>
<evidence type="ECO:0000256" key="2">
    <source>
        <dbReference type="SAM" id="Phobius"/>
    </source>
</evidence>
<evidence type="ECO:0000313" key="3">
    <source>
        <dbReference type="EMBL" id="KAG2221583.1"/>
    </source>
</evidence>
<feature type="compositionally biased region" description="Acidic residues" evidence="1">
    <location>
        <begin position="492"/>
        <end position="501"/>
    </location>
</feature>
<feature type="compositionally biased region" description="Basic residues" evidence="1">
    <location>
        <begin position="769"/>
        <end position="778"/>
    </location>
</feature>
<feature type="region of interest" description="Disordered" evidence="1">
    <location>
        <begin position="418"/>
        <end position="501"/>
    </location>
</feature>
<dbReference type="AlphaFoldDB" id="A0A8H7S3R6"/>
<dbReference type="EMBL" id="JAEPRB010000105">
    <property type="protein sequence ID" value="KAG2221583.1"/>
    <property type="molecule type" value="Genomic_DNA"/>
</dbReference>
<comment type="caution">
    <text evidence="3">The sequence shown here is derived from an EMBL/GenBank/DDBJ whole genome shotgun (WGS) entry which is preliminary data.</text>
</comment>
<organism evidence="3 4">
    <name type="scientific">Circinella minor</name>
    <dbReference type="NCBI Taxonomy" id="1195481"/>
    <lineage>
        <taxon>Eukaryota</taxon>
        <taxon>Fungi</taxon>
        <taxon>Fungi incertae sedis</taxon>
        <taxon>Mucoromycota</taxon>
        <taxon>Mucoromycotina</taxon>
        <taxon>Mucoromycetes</taxon>
        <taxon>Mucorales</taxon>
        <taxon>Lichtheimiaceae</taxon>
        <taxon>Circinella</taxon>
    </lineage>
</organism>
<accession>A0A8H7S3R6</accession>
<feature type="compositionally biased region" description="Low complexity" evidence="1">
    <location>
        <begin position="472"/>
        <end position="485"/>
    </location>
</feature>
<feature type="region of interest" description="Disordered" evidence="1">
    <location>
        <begin position="747"/>
        <end position="804"/>
    </location>
</feature>
<reference evidence="3 4" key="1">
    <citation type="submission" date="2020-12" db="EMBL/GenBank/DDBJ databases">
        <title>Metabolic potential, ecology and presence of endohyphal bacteria is reflected in genomic diversity of Mucoromycotina.</title>
        <authorList>
            <person name="Muszewska A."/>
            <person name="Okrasinska A."/>
            <person name="Steczkiewicz K."/>
            <person name="Drgas O."/>
            <person name="Orlowska M."/>
            <person name="Perlinska-Lenart U."/>
            <person name="Aleksandrzak-Piekarczyk T."/>
            <person name="Szatraj K."/>
            <person name="Zielenkiewicz U."/>
            <person name="Pilsyk S."/>
            <person name="Malc E."/>
            <person name="Mieczkowski P."/>
            <person name="Kruszewska J.S."/>
            <person name="Biernat P."/>
            <person name="Pawlowska J."/>
        </authorList>
    </citation>
    <scope>NUCLEOTIDE SEQUENCE [LARGE SCALE GENOMIC DNA]</scope>
    <source>
        <strain evidence="3 4">CBS 142.35</strain>
    </source>
</reference>
<dbReference type="Proteomes" id="UP000646827">
    <property type="component" value="Unassembled WGS sequence"/>
</dbReference>
<name>A0A8H7S3R6_9FUNG</name>
<dbReference type="OrthoDB" id="2263702at2759"/>
<evidence type="ECO:0000313" key="4">
    <source>
        <dbReference type="Proteomes" id="UP000646827"/>
    </source>
</evidence>
<keyword evidence="2" id="KW-0812">Transmembrane</keyword>
<gene>
    <name evidence="3" type="ORF">INT45_002597</name>
</gene>
<feature type="compositionally biased region" description="Low complexity" evidence="1">
    <location>
        <begin position="910"/>
        <end position="941"/>
    </location>
</feature>
<feature type="compositionally biased region" description="Basic and acidic residues" evidence="1">
    <location>
        <begin position="750"/>
        <end position="768"/>
    </location>
</feature>